<dbReference type="PANTHER" id="PTHR30481:SF3">
    <property type="entry name" value="DNA ADENINE METHYLASE"/>
    <property type="match status" value="1"/>
</dbReference>
<evidence type="ECO:0000256" key="1">
    <source>
        <dbReference type="ARBA" id="ARBA00006594"/>
    </source>
</evidence>
<dbReference type="InterPro" id="IPR029063">
    <property type="entry name" value="SAM-dependent_MTases_sf"/>
</dbReference>
<dbReference type="Gene3D" id="1.10.1020.10">
    <property type="entry name" value="Adenine-specific Methyltransferase, Domain 2"/>
    <property type="match status" value="1"/>
</dbReference>
<dbReference type="Gene3D" id="3.40.50.150">
    <property type="entry name" value="Vaccinia Virus protein VP39"/>
    <property type="match status" value="1"/>
</dbReference>
<evidence type="ECO:0000256" key="3">
    <source>
        <dbReference type="ARBA" id="ARBA00022603"/>
    </source>
</evidence>
<dbReference type="PIRSF" id="PIRSF000398">
    <property type="entry name" value="M_m6A_EcoRV"/>
    <property type="match status" value="1"/>
</dbReference>
<evidence type="ECO:0000256" key="6">
    <source>
        <dbReference type="ARBA" id="ARBA00047942"/>
    </source>
</evidence>
<dbReference type="GO" id="GO:0008168">
    <property type="term" value="F:methyltransferase activity"/>
    <property type="evidence" value="ECO:0007669"/>
    <property type="project" value="UniProtKB-KW"/>
</dbReference>
<proteinExistence type="inferred from homology"/>
<dbReference type="PANTHER" id="PTHR30481">
    <property type="entry name" value="DNA ADENINE METHYLASE"/>
    <property type="match status" value="1"/>
</dbReference>
<protein>
    <recommendedName>
        <fullName evidence="2 7">Site-specific DNA-methyltransferase (adenine-specific)</fullName>
        <ecNumber evidence="2 7">2.1.1.72</ecNumber>
    </recommendedName>
</protein>
<keyword evidence="4 7" id="KW-0808">Transferase</keyword>
<dbReference type="PRINTS" id="PR00505">
    <property type="entry name" value="D12N6MTFRASE"/>
</dbReference>
<dbReference type="PROSITE" id="PS00092">
    <property type="entry name" value="N6_MTASE"/>
    <property type="match status" value="1"/>
</dbReference>
<dbReference type="InterPro" id="IPR012327">
    <property type="entry name" value="MeTrfase_D12"/>
</dbReference>
<dbReference type="RefSeq" id="WP_014221323.1">
    <property type="nucleotide sequence ID" value="NZ_LWBO01000012.1"/>
</dbReference>
<dbReference type="InterPro" id="IPR023095">
    <property type="entry name" value="Ade_MeTrfase_dom_2"/>
</dbReference>
<keyword evidence="3 7" id="KW-0489">Methyltransferase</keyword>
<keyword evidence="9" id="KW-1185">Reference proteome</keyword>
<accession>A0ABX3NX54</accession>
<keyword evidence="5 7" id="KW-0949">S-adenosyl-L-methionine</keyword>
<comment type="similarity">
    <text evidence="1 7">Belongs to the N(4)/N(6)-methyltransferase family.</text>
</comment>
<name>A0ABX3NX54_9BACT</name>
<evidence type="ECO:0000256" key="7">
    <source>
        <dbReference type="RuleBase" id="RU361257"/>
    </source>
</evidence>
<comment type="caution">
    <text evidence="8">The sequence shown here is derived from an EMBL/GenBank/DDBJ whole genome shotgun (WGS) entry which is preliminary data.</text>
</comment>
<dbReference type="SUPFAM" id="SSF53335">
    <property type="entry name" value="S-adenosyl-L-methionine-dependent methyltransferases"/>
    <property type="match status" value="1"/>
</dbReference>
<dbReference type="EMBL" id="LWBO01000012">
    <property type="protein sequence ID" value="OQP48836.1"/>
    <property type="molecule type" value="Genomic_DNA"/>
</dbReference>
<dbReference type="Proteomes" id="UP000192277">
    <property type="component" value="Unassembled WGS sequence"/>
</dbReference>
<evidence type="ECO:0000256" key="5">
    <source>
        <dbReference type="ARBA" id="ARBA00022691"/>
    </source>
</evidence>
<comment type="catalytic activity">
    <reaction evidence="6 7">
        <text>a 2'-deoxyadenosine in DNA + S-adenosyl-L-methionine = an N(6)-methyl-2'-deoxyadenosine in DNA + S-adenosyl-L-homocysteine + H(+)</text>
        <dbReference type="Rhea" id="RHEA:15197"/>
        <dbReference type="Rhea" id="RHEA-COMP:12418"/>
        <dbReference type="Rhea" id="RHEA-COMP:12419"/>
        <dbReference type="ChEBI" id="CHEBI:15378"/>
        <dbReference type="ChEBI" id="CHEBI:57856"/>
        <dbReference type="ChEBI" id="CHEBI:59789"/>
        <dbReference type="ChEBI" id="CHEBI:90615"/>
        <dbReference type="ChEBI" id="CHEBI:90616"/>
        <dbReference type="EC" id="2.1.1.72"/>
    </reaction>
</comment>
<reference evidence="8 9" key="1">
    <citation type="submission" date="2016-04" db="EMBL/GenBank/DDBJ databases">
        <authorList>
            <person name="Chen L."/>
            <person name="Zhuang W."/>
            <person name="Wang G."/>
        </authorList>
    </citation>
    <scope>NUCLEOTIDE SEQUENCE [LARGE SCALE GENOMIC DNA]</scope>
    <source>
        <strain evidence="9">GR20</strain>
    </source>
</reference>
<sequence length="285" mass="32722">MIKDRFYPPTGQLLKWIGNKQKFAAVITDNFPPQFNRYLEPFLGSGAILATVAPVNGIGADTFKPLIEIWQTLKSQPTIVKAWYAERRCLIKNETTKEQIYKSVQQSYNSKPNGADFLFLSRSCYGGVIRFRKTDGYMSTRCGPHTPIPPESFNKRVDRWYNRIKHTEFMHADYKETFAMAQKGDLIYCDPPYSFSQSILYGAQAFSLAELFEEIARAKQKGVFVALSIDGHKKSGNFICDLPIPPNLFEREVFVDVGVSMLRRFQREGETLNDENVHDRLLLTY</sequence>
<gene>
    <name evidence="8" type="ORF">A4D02_05325</name>
</gene>
<evidence type="ECO:0000256" key="2">
    <source>
        <dbReference type="ARBA" id="ARBA00011900"/>
    </source>
</evidence>
<evidence type="ECO:0000313" key="9">
    <source>
        <dbReference type="Proteomes" id="UP000192277"/>
    </source>
</evidence>
<dbReference type="InterPro" id="IPR002052">
    <property type="entry name" value="DNA_methylase_N6_adenine_CS"/>
</dbReference>
<dbReference type="GO" id="GO:0032259">
    <property type="term" value="P:methylation"/>
    <property type="evidence" value="ECO:0007669"/>
    <property type="project" value="UniProtKB-KW"/>
</dbReference>
<dbReference type="NCBIfam" id="TIGR00571">
    <property type="entry name" value="dam"/>
    <property type="match status" value="1"/>
</dbReference>
<dbReference type="InterPro" id="IPR012263">
    <property type="entry name" value="M_m6A_EcoRV"/>
</dbReference>
<dbReference type="Pfam" id="PF02086">
    <property type="entry name" value="MethyltransfD12"/>
    <property type="match status" value="1"/>
</dbReference>
<evidence type="ECO:0000313" key="8">
    <source>
        <dbReference type="EMBL" id="OQP48836.1"/>
    </source>
</evidence>
<dbReference type="EC" id="2.1.1.72" evidence="2 7"/>
<evidence type="ECO:0000256" key="4">
    <source>
        <dbReference type="ARBA" id="ARBA00022679"/>
    </source>
</evidence>
<organism evidence="8 9">
    <name type="scientific">Niastella koreensis</name>
    <dbReference type="NCBI Taxonomy" id="354356"/>
    <lineage>
        <taxon>Bacteria</taxon>
        <taxon>Pseudomonadati</taxon>
        <taxon>Bacteroidota</taxon>
        <taxon>Chitinophagia</taxon>
        <taxon>Chitinophagales</taxon>
        <taxon>Chitinophagaceae</taxon>
        <taxon>Niastella</taxon>
    </lineage>
</organism>